<accession>V9W3K6</accession>
<protein>
    <submittedName>
        <fullName evidence="1">Uncharacterized protein</fullName>
    </submittedName>
</protein>
<proteinExistence type="predicted"/>
<reference evidence="1 2" key="1">
    <citation type="journal article" date="2014" name="PLoS ONE">
        <title>How to Kill the Honey Bee Larva: Genomic Potential and Virulence Mechanisms of Paenibacillus larvae.</title>
        <authorList>
            <person name="Djukic M."/>
            <person name="Brzuszkiewicz E."/>
            <person name="Funfhaus A."/>
            <person name="Voss J."/>
            <person name="Gollnow K."/>
            <person name="Poppinga L."/>
            <person name="Liesegang H."/>
            <person name="Garcia-Gonzalez E."/>
            <person name="Genersch E."/>
            <person name="Daniel R."/>
        </authorList>
    </citation>
    <scope>NUCLEOTIDE SEQUENCE [LARGE SCALE GENOMIC DNA]</scope>
    <source>
        <strain evidence="1 2">DSM 25430</strain>
    </source>
</reference>
<dbReference type="AlphaFoldDB" id="V9W3K6"/>
<name>V9W3K6_9BACL</name>
<dbReference type="EMBL" id="CP003355">
    <property type="protein sequence ID" value="AHD04733.1"/>
    <property type="molecule type" value="Genomic_DNA"/>
</dbReference>
<dbReference type="HOGENOM" id="CLU_2024411_0_0_9"/>
<sequence>MAKNAWNCHKLTNTPPCKKGISSIWMIPVAHPYTKTLPFLSWLYDHSAKTYVWAMNLVVLQAILQTGLGHGSITTTMNIYVNVLRTADQTATDKFEFFFYLMLHKDNNKDAQVLPGVFVYLG</sequence>
<gene>
    <name evidence="1" type="ORF">ERIC2_c08980</name>
</gene>
<keyword evidence="2" id="KW-1185">Reference proteome</keyword>
<organism evidence="1 2">
    <name type="scientific">Paenibacillus larvae subsp. larvae DSM 25430</name>
    <dbReference type="NCBI Taxonomy" id="697284"/>
    <lineage>
        <taxon>Bacteria</taxon>
        <taxon>Bacillati</taxon>
        <taxon>Bacillota</taxon>
        <taxon>Bacilli</taxon>
        <taxon>Bacillales</taxon>
        <taxon>Paenibacillaceae</taxon>
        <taxon>Paenibacillus</taxon>
    </lineage>
</organism>
<dbReference type="KEGG" id="plv:ERIC2_c08980"/>
<dbReference type="Proteomes" id="UP000029431">
    <property type="component" value="Chromosome"/>
</dbReference>
<evidence type="ECO:0000313" key="2">
    <source>
        <dbReference type="Proteomes" id="UP000029431"/>
    </source>
</evidence>
<evidence type="ECO:0000313" key="1">
    <source>
        <dbReference type="EMBL" id="AHD04733.1"/>
    </source>
</evidence>